<dbReference type="HOGENOM" id="CLU_155116_0_0_6"/>
<dbReference type="AlphaFoldDB" id="A7MN32"/>
<proteinExistence type="predicted"/>
<organism evidence="1 2">
    <name type="scientific">Cronobacter sakazakii (strain ATCC BAA-894)</name>
    <name type="common">Enterobacter sakazakii</name>
    <dbReference type="NCBI Taxonomy" id="290339"/>
    <lineage>
        <taxon>Bacteria</taxon>
        <taxon>Pseudomonadati</taxon>
        <taxon>Pseudomonadota</taxon>
        <taxon>Gammaproteobacteria</taxon>
        <taxon>Enterobacterales</taxon>
        <taxon>Enterobacteriaceae</taxon>
        <taxon>Cronobacter</taxon>
    </lineage>
</organism>
<reference evidence="1 2" key="1">
    <citation type="journal article" date="2010" name="PLoS ONE">
        <title>Genome sequence of Cronobacter sakazakii BAA-894 and comparative genomic hybridization analysis with other Cronobacter species.</title>
        <authorList>
            <person name="Kucerova E."/>
            <person name="Clifton S.W."/>
            <person name="Xia X.Q."/>
            <person name="Long F."/>
            <person name="Porwollik S."/>
            <person name="Fulton L."/>
            <person name="Fronick C."/>
            <person name="Minx P."/>
            <person name="Kyung K."/>
            <person name="Warren W."/>
            <person name="Fulton R."/>
            <person name="Feng D."/>
            <person name="Wollam A."/>
            <person name="Shah N."/>
            <person name="Bhonagiri V."/>
            <person name="Nash W.E."/>
            <person name="Hallsworth-Pepin K."/>
            <person name="Wilson R.K."/>
            <person name="McClelland M."/>
            <person name="Forsythe S.J."/>
        </authorList>
    </citation>
    <scope>NUCLEOTIDE SEQUENCE [LARGE SCALE GENOMIC DNA]</scope>
    <source>
        <strain evidence="1 2">ATCC BAA-894</strain>
    </source>
</reference>
<sequence length="136" mass="15049">MINDSTLLSPAFRTALLRRYIADAFIALMTRVNGEAVYAEEGERIPLTPEKVALNILFHIETPWREEFGAEEGSWLAAEALERMLAPGFAGESLRLSLNGVTELREVYRDIIFGAPDGKLPPGYAFVSAEDGEAYL</sequence>
<dbReference type="RefSeq" id="WP_012125599.1">
    <property type="nucleotide sequence ID" value="NC_009778.1"/>
</dbReference>
<evidence type="ECO:0000313" key="1">
    <source>
        <dbReference type="EMBL" id="ABU78249.1"/>
    </source>
</evidence>
<evidence type="ECO:0000313" key="2">
    <source>
        <dbReference type="Proteomes" id="UP000000260"/>
    </source>
</evidence>
<dbReference type="KEGG" id="esa:ESA_03020"/>
<protein>
    <submittedName>
        <fullName evidence="1">Uncharacterized protein</fullName>
    </submittedName>
</protein>
<gene>
    <name evidence="1" type="ordered locus">ESA_03020</name>
</gene>
<dbReference type="PATRIC" id="fig|290339.8.peg.2698"/>
<name>A7MN32_CROS8</name>
<dbReference type="Proteomes" id="UP000000260">
    <property type="component" value="Chromosome"/>
</dbReference>
<accession>A7MN32</accession>
<keyword evidence="2" id="KW-1185">Reference proteome</keyword>
<dbReference type="EMBL" id="CP000783">
    <property type="protein sequence ID" value="ABU78249.1"/>
    <property type="molecule type" value="Genomic_DNA"/>
</dbReference>